<dbReference type="EMBL" id="LAVV01007946">
    <property type="protein sequence ID" value="KNZ54249.1"/>
    <property type="molecule type" value="Genomic_DNA"/>
</dbReference>
<evidence type="ECO:0000313" key="1">
    <source>
        <dbReference type="EMBL" id="KNZ54249.1"/>
    </source>
</evidence>
<dbReference type="SUPFAM" id="SSF52540">
    <property type="entry name" value="P-loop containing nucleoside triphosphate hydrolases"/>
    <property type="match status" value="1"/>
</dbReference>
<dbReference type="PANTHER" id="PTHR37096:SF1">
    <property type="entry name" value="AAA+ ATPASE DOMAIN-CONTAINING PROTEIN"/>
    <property type="match status" value="1"/>
</dbReference>
<evidence type="ECO:0000313" key="2">
    <source>
        <dbReference type="Proteomes" id="UP000037035"/>
    </source>
</evidence>
<reference evidence="1 2" key="1">
    <citation type="submission" date="2015-08" db="EMBL/GenBank/DDBJ databases">
        <title>Next Generation Sequencing and Analysis of the Genome of Puccinia sorghi L Schw, the Causal Agent of Maize Common Rust.</title>
        <authorList>
            <person name="Rochi L."/>
            <person name="Burguener G."/>
            <person name="Darino M."/>
            <person name="Turjanski A."/>
            <person name="Kreff E."/>
            <person name="Dieguez M.J."/>
            <person name="Sacco F."/>
        </authorList>
    </citation>
    <scope>NUCLEOTIDE SEQUENCE [LARGE SCALE GENOMIC DNA]</scope>
    <source>
        <strain evidence="1 2">RO10H11247</strain>
    </source>
</reference>
<comment type="caution">
    <text evidence="1">The sequence shown here is derived from an EMBL/GenBank/DDBJ whole genome shotgun (WGS) entry which is preliminary data.</text>
</comment>
<organism evidence="1 2">
    <name type="scientific">Puccinia sorghi</name>
    <dbReference type="NCBI Taxonomy" id="27349"/>
    <lineage>
        <taxon>Eukaryota</taxon>
        <taxon>Fungi</taxon>
        <taxon>Dikarya</taxon>
        <taxon>Basidiomycota</taxon>
        <taxon>Pucciniomycotina</taxon>
        <taxon>Pucciniomycetes</taxon>
        <taxon>Pucciniales</taxon>
        <taxon>Pucciniaceae</taxon>
        <taxon>Puccinia</taxon>
    </lineage>
</organism>
<gene>
    <name evidence="1" type="ORF">VP01_29g4</name>
</gene>
<sequence>MQDGRPFFSSFSRGTSVHGFFNRAQEVEGLSDLLKKKPQFTVLLGPPSSGKTALAQHVTSKTQLDNTPEFHPLTIDLRAVDENGSFLKAFMHQGILAGLRNGFWKDMLSESEFSYGDFSIKSSVERKTVSVGD</sequence>
<dbReference type="OrthoDB" id="2150628at2759"/>
<accession>A0A0L6V0H6</accession>
<dbReference type="Proteomes" id="UP000037035">
    <property type="component" value="Unassembled WGS sequence"/>
</dbReference>
<dbReference type="STRING" id="27349.A0A0L6V0H6"/>
<dbReference type="InterPro" id="IPR027417">
    <property type="entry name" value="P-loop_NTPase"/>
</dbReference>
<proteinExistence type="predicted"/>
<dbReference type="PANTHER" id="PTHR37096">
    <property type="entry name" value="YALI0E33429P"/>
    <property type="match status" value="1"/>
</dbReference>
<dbReference type="AlphaFoldDB" id="A0A0L6V0H6"/>
<protein>
    <submittedName>
        <fullName evidence="1">Uncharacterized protein</fullName>
    </submittedName>
</protein>
<name>A0A0L6V0H6_9BASI</name>
<keyword evidence="2" id="KW-1185">Reference proteome</keyword>
<dbReference type="InterPro" id="IPR051667">
    <property type="entry name" value="Archaeal_ATPase_domain"/>
</dbReference>
<dbReference type="Gene3D" id="3.40.50.300">
    <property type="entry name" value="P-loop containing nucleotide triphosphate hydrolases"/>
    <property type="match status" value="1"/>
</dbReference>
<dbReference type="VEuPathDB" id="FungiDB:VP01_29g4"/>